<feature type="signal peptide" evidence="4">
    <location>
        <begin position="1"/>
        <end position="18"/>
    </location>
</feature>
<sequence length="718" mass="78204">MVVGLLVEFLLVSVLVVASSPRGRGNQRMLLLSKRREGFHLLAPVRQRSRVKEEKRPRPQPGVPILRQREKGGLKGARLFSEAEGMEGIIGKESYDEEYEGEEGRPVPSLLSPPPAFSDLPTETDLPLPPQVASEEETEEAEADDLFVMRPEWISIQKNSDGLGGATVVDSAGRRVVSPRAQASLEYVRGFRQWCPYIVAHQHRIMVISFPGGLAEHPSFSLLIRDLEFLHSLQVKLVIVMGSDPQIIRRLSAEGLEVRRGAGGRLIVDREAIKIVQEQAGYARSQVEAAMARSSSFGGGTRVNVVSGNHFYSTRPFGVVDGVDFGYSGKIRKVEPEAIKRLLDQHEVVLLSTLGYAPTGEVYHIPAAELASGVASELNASKVIFMTNGDKLVDSRNGKAISTLRLPDAKNLCDFWHEENGRMIHGGHEGAGRGVASSLTDSLPHSPSSSSSGQTHPTHTSFSTHPQDKIRLVSRAAAGRKRRNKSKSRQTRVEAFLSSLPSATDSEEESLPLQSQTSGEEKTIGQGSGGGARSAQNTAERAGAGEAMGGSEVEEGEEEEERHDEEEDGRMLDFSDEDLSANILSLCRLSVKALENGVDRAHLVDPLEGALLQELYTRSVCLSVCHGLFLLVSSSTACPPLSLNSKRSFCDISVLFIASGVLFYGCEARSQRDNRRGIRSSLKTSRPVGASSTFSQVLPFDTLFSSFVRFSRCFFGPL</sequence>
<evidence type="ECO:0000256" key="2">
    <source>
        <dbReference type="ARBA" id="ARBA00023315"/>
    </source>
</evidence>
<dbReference type="VEuPathDB" id="CryptoDB:Cvel_14717"/>
<feature type="compositionally biased region" description="Low complexity" evidence="3">
    <location>
        <begin position="437"/>
        <end position="465"/>
    </location>
</feature>
<dbReference type="GO" id="GO:0005737">
    <property type="term" value="C:cytoplasm"/>
    <property type="evidence" value="ECO:0007669"/>
    <property type="project" value="InterPro"/>
</dbReference>
<keyword evidence="1" id="KW-0808">Transferase</keyword>
<dbReference type="InterPro" id="IPR036393">
    <property type="entry name" value="AceGlu_kinase-like_sf"/>
</dbReference>
<evidence type="ECO:0000256" key="3">
    <source>
        <dbReference type="SAM" id="MobiDB-lite"/>
    </source>
</evidence>
<gene>
    <name evidence="6" type="ORF">Cvel_14717</name>
</gene>
<dbReference type="InterPro" id="IPR010167">
    <property type="entry name" value="NH2A_AcTrfase"/>
</dbReference>
<dbReference type="Gene3D" id="3.40.1160.10">
    <property type="entry name" value="Acetylglutamate kinase-like"/>
    <property type="match status" value="1"/>
</dbReference>
<feature type="region of interest" description="Disordered" evidence="3">
    <location>
        <begin position="96"/>
        <end position="142"/>
    </location>
</feature>
<dbReference type="PANTHER" id="PTHR30602:SF12">
    <property type="entry name" value="AMINO-ACID ACETYLTRANSFERASE NAGS1, CHLOROPLASTIC-RELATED"/>
    <property type="match status" value="1"/>
</dbReference>
<dbReference type="PANTHER" id="PTHR30602">
    <property type="entry name" value="AMINO-ACID ACETYLTRANSFERASE"/>
    <property type="match status" value="1"/>
</dbReference>
<feature type="region of interest" description="Disordered" evidence="3">
    <location>
        <begin position="426"/>
        <end position="571"/>
    </location>
</feature>
<dbReference type="GO" id="GO:0004042">
    <property type="term" value="F:L-glutamate N-acetyltransferase activity"/>
    <property type="evidence" value="ECO:0007669"/>
    <property type="project" value="InterPro"/>
</dbReference>
<dbReference type="Pfam" id="PF00696">
    <property type="entry name" value="AA_kinase"/>
    <property type="match status" value="1"/>
</dbReference>
<name>A0A0G4F1W8_9ALVE</name>
<feature type="chain" id="PRO_5005187972" description="Aspartate/glutamate/uridylate kinase domain-containing protein" evidence="4">
    <location>
        <begin position="19"/>
        <end position="718"/>
    </location>
</feature>
<evidence type="ECO:0000256" key="1">
    <source>
        <dbReference type="ARBA" id="ARBA00022679"/>
    </source>
</evidence>
<dbReference type="EMBL" id="CDMZ01000064">
    <property type="protein sequence ID" value="CEM05748.1"/>
    <property type="molecule type" value="Genomic_DNA"/>
</dbReference>
<proteinExistence type="predicted"/>
<protein>
    <recommendedName>
        <fullName evidence="5">Aspartate/glutamate/uridylate kinase domain-containing protein</fullName>
    </recommendedName>
</protein>
<feature type="domain" description="Aspartate/glutamate/uridylate kinase" evidence="5">
    <location>
        <begin position="206"/>
        <end position="427"/>
    </location>
</feature>
<dbReference type="SUPFAM" id="SSF53633">
    <property type="entry name" value="Carbamate kinase-like"/>
    <property type="match status" value="1"/>
</dbReference>
<dbReference type="AlphaFoldDB" id="A0A0G4F1W8"/>
<feature type="compositionally biased region" description="Low complexity" evidence="3">
    <location>
        <begin position="533"/>
        <end position="551"/>
    </location>
</feature>
<feature type="compositionally biased region" description="Basic residues" evidence="3">
    <location>
        <begin position="478"/>
        <end position="490"/>
    </location>
</feature>
<reference evidence="6" key="1">
    <citation type="submission" date="2014-11" db="EMBL/GenBank/DDBJ databases">
        <authorList>
            <person name="Otto D Thomas"/>
            <person name="Naeem Raeece"/>
        </authorList>
    </citation>
    <scope>NUCLEOTIDE SEQUENCE</scope>
</reference>
<evidence type="ECO:0000259" key="5">
    <source>
        <dbReference type="Pfam" id="PF00696"/>
    </source>
</evidence>
<dbReference type="GO" id="GO:0006526">
    <property type="term" value="P:L-arginine biosynthetic process"/>
    <property type="evidence" value="ECO:0007669"/>
    <property type="project" value="InterPro"/>
</dbReference>
<accession>A0A0G4F1W8</accession>
<feature type="compositionally biased region" description="Acidic residues" evidence="3">
    <location>
        <begin position="552"/>
        <end position="571"/>
    </location>
</feature>
<evidence type="ECO:0000256" key="4">
    <source>
        <dbReference type="SAM" id="SignalP"/>
    </source>
</evidence>
<dbReference type="InterPro" id="IPR001048">
    <property type="entry name" value="Asp/Glu/Uridylate_kinase"/>
</dbReference>
<evidence type="ECO:0000313" key="6">
    <source>
        <dbReference type="EMBL" id="CEM05748.1"/>
    </source>
</evidence>
<keyword evidence="2" id="KW-0012">Acyltransferase</keyword>
<organism evidence="6">
    <name type="scientific">Chromera velia CCMP2878</name>
    <dbReference type="NCBI Taxonomy" id="1169474"/>
    <lineage>
        <taxon>Eukaryota</taxon>
        <taxon>Sar</taxon>
        <taxon>Alveolata</taxon>
        <taxon>Colpodellida</taxon>
        <taxon>Chromeraceae</taxon>
        <taxon>Chromera</taxon>
    </lineage>
</organism>
<keyword evidence="4" id="KW-0732">Signal</keyword>